<gene>
    <name evidence="10" type="ORF">ACFPYI_09370</name>
</gene>
<keyword evidence="5" id="KW-0408">Iron</keyword>
<evidence type="ECO:0000313" key="11">
    <source>
        <dbReference type="Proteomes" id="UP001596099"/>
    </source>
</evidence>
<dbReference type="SMART" id="SM00987">
    <property type="entry name" value="UreE_C"/>
    <property type="match status" value="1"/>
</dbReference>
<dbReference type="Pfam" id="PF03167">
    <property type="entry name" value="UDG"/>
    <property type="match status" value="1"/>
</dbReference>
<dbReference type="Proteomes" id="UP001596099">
    <property type="component" value="Unassembled WGS sequence"/>
</dbReference>
<evidence type="ECO:0000256" key="4">
    <source>
        <dbReference type="ARBA" id="ARBA00022801"/>
    </source>
</evidence>
<dbReference type="SUPFAM" id="SSF52141">
    <property type="entry name" value="Uracil-DNA glycosylase-like"/>
    <property type="match status" value="1"/>
</dbReference>
<dbReference type="EMBL" id="JBHSQH010000001">
    <property type="protein sequence ID" value="MFC5971539.1"/>
    <property type="molecule type" value="Genomic_DNA"/>
</dbReference>
<dbReference type="InterPro" id="IPR051536">
    <property type="entry name" value="UDG_Type-4/5"/>
</dbReference>
<feature type="domain" description="Uracil-DNA glycosylase-like" evidence="9">
    <location>
        <begin position="32"/>
        <end position="216"/>
    </location>
</feature>
<evidence type="ECO:0000256" key="6">
    <source>
        <dbReference type="ARBA" id="ARBA00023014"/>
    </source>
</evidence>
<dbReference type="RefSeq" id="WP_247414433.1">
    <property type="nucleotide sequence ID" value="NZ_JALLGW010000001.1"/>
</dbReference>
<feature type="compositionally biased region" description="Basic and acidic residues" evidence="8">
    <location>
        <begin position="115"/>
        <end position="130"/>
    </location>
</feature>
<dbReference type="Gene3D" id="3.40.470.10">
    <property type="entry name" value="Uracil-DNA glycosylase-like domain"/>
    <property type="match status" value="1"/>
</dbReference>
<evidence type="ECO:0000259" key="9">
    <source>
        <dbReference type="SMART" id="SM00986"/>
    </source>
</evidence>
<feature type="region of interest" description="Disordered" evidence="8">
    <location>
        <begin position="107"/>
        <end position="130"/>
    </location>
</feature>
<organism evidence="10 11">
    <name type="scientific">Halomarina salina</name>
    <dbReference type="NCBI Taxonomy" id="1872699"/>
    <lineage>
        <taxon>Archaea</taxon>
        <taxon>Methanobacteriati</taxon>
        <taxon>Methanobacteriota</taxon>
        <taxon>Stenosarchaea group</taxon>
        <taxon>Halobacteria</taxon>
        <taxon>Halobacteriales</taxon>
        <taxon>Natronomonadaceae</taxon>
        <taxon>Halomarina</taxon>
    </lineage>
</organism>
<dbReference type="InterPro" id="IPR036895">
    <property type="entry name" value="Uracil-DNA_glycosylase-like_sf"/>
</dbReference>
<keyword evidence="3" id="KW-0227">DNA damage</keyword>
<dbReference type="GO" id="GO:0046872">
    <property type="term" value="F:metal ion binding"/>
    <property type="evidence" value="ECO:0007669"/>
    <property type="project" value="UniProtKB-KW"/>
</dbReference>
<evidence type="ECO:0000256" key="7">
    <source>
        <dbReference type="ARBA" id="ARBA00023204"/>
    </source>
</evidence>
<evidence type="ECO:0000256" key="5">
    <source>
        <dbReference type="ARBA" id="ARBA00023004"/>
    </source>
</evidence>
<evidence type="ECO:0000256" key="2">
    <source>
        <dbReference type="ARBA" id="ARBA00022723"/>
    </source>
</evidence>
<dbReference type="SMART" id="SM00986">
    <property type="entry name" value="UDG"/>
    <property type="match status" value="1"/>
</dbReference>
<evidence type="ECO:0000256" key="8">
    <source>
        <dbReference type="SAM" id="MobiDB-lite"/>
    </source>
</evidence>
<accession>A0ABD5RMU0</accession>
<dbReference type="GO" id="GO:0097506">
    <property type="term" value="F:deaminated base DNA N-glycosylase activity"/>
    <property type="evidence" value="ECO:0007669"/>
    <property type="project" value="UniProtKB-ARBA"/>
</dbReference>
<dbReference type="AlphaFoldDB" id="A0ABD5RMU0"/>
<keyword evidence="2" id="KW-0479">Metal-binding</keyword>
<keyword evidence="7" id="KW-0234">DNA repair</keyword>
<protein>
    <submittedName>
        <fullName evidence="10">Uracil-DNA glycosylase family protein</fullName>
    </submittedName>
</protein>
<proteinExistence type="predicted"/>
<reference evidence="10 11" key="1">
    <citation type="journal article" date="2019" name="Int. J. Syst. Evol. Microbiol.">
        <title>The Global Catalogue of Microorganisms (GCM) 10K type strain sequencing project: providing services to taxonomists for standard genome sequencing and annotation.</title>
        <authorList>
            <consortium name="The Broad Institute Genomics Platform"/>
            <consortium name="The Broad Institute Genome Sequencing Center for Infectious Disease"/>
            <person name="Wu L."/>
            <person name="Ma J."/>
        </authorList>
    </citation>
    <scope>NUCLEOTIDE SEQUENCE [LARGE SCALE GENOMIC DNA]</scope>
    <source>
        <strain evidence="10 11">CGMCC 1.12543</strain>
    </source>
</reference>
<comment type="caution">
    <text evidence="10">The sequence shown here is derived from an EMBL/GenBank/DDBJ whole genome shotgun (WGS) entry which is preliminary data.</text>
</comment>
<sequence>MPRFPDSEDRLPLAEDCRRCPALAAARERICWGAGPRDAALVVVGEAPAAGSPDAERWRGGNWTGMAYTGQRSGRKIRTMVEELGHEAYYTNAVKCFPSAAIPHDDPEAAADLDCPTHETDNREPHPEERANCRPFLREELDRIAPDCVLATGKHATQSLLAVEGRTVDGFLDLVLTVQECPTLGVPVLPILHPSYQEVWMGRLGYDRESYLAAIGEALAALGIHS</sequence>
<dbReference type="CDD" id="cd10030">
    <property type="entry name" value="UDG-F4_TTUDGA_SPO1dp_like"/>
    <property type="match status" value="1"/>
</dbReference>
<keyword evidence="11" id="KW-1185">Reference proteome</keyword>
<dbReference type="GO" id="GO:0006281">
    <property type="term" value="P:DNA repair"/>
    <property type="evidence" value="ECO:0007669"/>
    <property type="project" value="UniProtKB-KW"/>
</dbReference>
<name>A0ABD5RMU0_9EURY</name>
<dbReference type="GO" id="GO:0051539">
    <property type="term" value="F:4 iron, 4 sulfur cluster binding"/>
    <property type="evidence" value="ECO:0007669"/>
    <property type="project" value="UniProtKB-KW"/>
</dbReference>
<evidence type="ECO:0000313" key="10">
    <source>
        <dbReference type="EMBL" id="MFC5971539.1"/>
    </source>
</evidence>
<evidence type="ECO:0000256" key="1">
    <source>
        <dbReference type="ARBA" id="ARBA00022485"/>
    </source>
</evidence>
<evidence type="ECO:0000256" key="3">
    <source>
        <dbReference type="ARBA" id="ARBA00022763"/>
    </source>
</evidence>
<keyword evidence="6" id="KW-0411">Iron-sulfur</keyword>
<dbReference type="PANTHER" id="PTHR33693">
    <property type="entry name" value="TYPE-5 URACIL-DNA GLYCOSYLASE"/>
    <property type="match status" value="1"/>
</dbReference>
<keyword evidence="4" id="KW-0378">Hydrolase</keyword>
<keyword evidence="1" id="KW-0004">4Fe-4S</keyword>
<dbReference type="InterPro" id="IPR005122">
    <property type="entry name" value="Uracil-DNA_glycosylase-like"/>
</dbReference>